<accession>A0ABV8ANE2</accession>
<keyword evidence="3" id="KW-1185">Reference proteome</keyword>
<proteinExistence type="predicted"/>
<reference evidence="3" key="1">
    <citation type="journal article" date="2019" name="Int. J. Syst. Evol. Microbiol.">
        <title>The Global Catalogue of Microorganisms (GCM) 10K type strain sequencing project: providing services to taxonomists for standard genome sequencing and annotation.</title>
        <authorList>
            <consortium name="The Broad Institute Genomics Platform"/>
            <consortium name="The Broad Institute Genome Sequencing Center for Infectious Disease"/>
            <person name="Wu L."/>
            <person name="Ma J."/>
        </authorList>
    </citation>
    <scope>NUCLEOTIDE SEQUENCE [LARGE SCALE GENOMIC DNA]</scope>
    <source>
        <strain evidence="3">CECT 8979</strain>
    </source>
</reference>
<sequence>MKYVYVLVCTVFMLQMSIAQQQQTCSCCTEHHDDFDFWIGEWDVTNPNGSKAGFNQITKVEGNCVVKENWTSATAGYTGTSYNFYNAKTKQWEQIWIDNRGGSLHLKGKRVGNQMILRTDDEKNTAGETFYHQVTWTANEDGSVRQLWETFTERKPVTVAFDGLYKKKG</sequence>
<gene>
    <name evidence="2" type="ORF">ACFOSX_13910</name>
</gene>
<feature type="signal peptide" evidence="1">
    <location>
        <begin position="1"/>
        <end position="21"/>
    </location>
</feature>
<comment type="caution">
    <text evidence="2">The sequence shown here is derived from an EMBL/GenBank/DDBJ whole genome shotgun (WGS) entry which is preliminary data.</text>
</comment>
<dbReference type="RefSeq" id="WP_386102481.1">
    <property type="nucleotide sequence ID" value="NZ_JBHSAT010000023.1"/>
</dbReference>
<evidence type="ECO:0000313" key="2">
    <source>
        <dbReference type="EMBL" id="MFC3878331.1"/>
    </source>
</evidence>
<name>A0ABV8ANE2_9FLAO</name>
<organism evidence="2 3">
    <name type="scientific">Winogradskyella maritima</name>
    <dbReference type="NCBI Taxonomy" id="1517766"/>
    <lineage>
        <taxon>Bacteria</taxon>
        <taxon>Pseudomonadati</taxon>
        <taxon>Bacteroidota</taxon>
        <taxon>Flavobacteriia</taxon>
        <taxon>Flavobacteriales</taxon>
        <taxon>Flavobacteriaceae</taxon>
        <taxon>Winogradskyella</taxon>
    </lineage>
</organism>
<evidence type="ECO:0000256" key="1">
    <source>
        <dbReference type="SAM" id="SignalP"/>
    </source>
</evidence>
<dbReference type="Proteomes" id="UP001595812">
    <property type="component" value="Unassembled WGS sequence"/>
</dbReference>
<evidence type="ECO:0000313" key="3">
    <source>
        <dbReference type="Proteomes" id="UP001595812"/>
    </source>
</evidence>
<protein>
    <recommendedName>
        <fullName evidence="4">DUF1579 domain-containing protein</fullName>
    </recommendedName>
</protein>
<feature type="chain" id="PRO_5045730805" description="DUF1579 domain-containing protein" evidence="1">
    <location>
        <begin position="22"/>
        <end position="169"/>
    </location>
</feature>
<dbReference type="EMBL" id="JBHSAT010000023">
    <property type="protein sequence ID" value="MFC3878331.1"/>
    <property type="molecule type" value="Genomic_DNA"/>
</dbReference>
<evidence type="ECO:0008006" key="4">
    <source>
        <dbReference type="Google" id="ProtNLM"/>
    </source>
</evidence>
<keyword evidence="1" id="KW-0732">Signal</keyword>